<dbReference type="Proteomes" id="UP001519460">
    <property type="component" value="Unassembled WGS sequence"/>
</dbReference>
<dbReference type="EMBL" id="JACVVK020000007">
    <property type="protein sequence ID" value="KAK7506408.1"/>
    <property type="molecule type" value="Genomic_DNA"/>
</dbReference>
<evidence type="ECO:0000313" key="1">
    <source>
        <dbReference type="EMBL" id="KAK7506408.1"/>
    </source>
</evidence>
<name>A0ABD0M3Z0_9CAEN</name>
<comment type="caution">
    <text evidence="1">The sequence shown here is derived from an EMBL/GenBank/DDBJ whole genome shotgun (WGS) entry which is preliminary data.</text>
</comment>
<proteinExistence type="predicted"/>
<gene>
    <name evidence="1" type="ORF">BaRGS_00002520</name>
</gene>
<organism evidence="1 2">
    <name type="scientific">Batillaria attramentaria</name>
    <dbReference type="NCBI Taxonomy" id="370345"/>
    <lineage>
        <taxon>Eukaryota</taxon>
        <taxon>Metazoa</taxon>
        <taxon>Spiralia</taxon>
        <taxon>Lophotrochozoa</taxon>
        <taxon>Mollusca</taxon>
        <taxon>Gastropoda</taxon>
        <taxon>Caenogastropoda</taxon>
        <taxon>Sorbeoconcha</taxon>
        <taxon>Cerithioidea</taxon>
        <taxon>Batillariidae</taxon>
        <taxon>Batillaria</taxon>
    </lineage>
</organism>
<dbReference type="AlphaFoldDB" id="A0ABD0M3Z0"/>
<protein>
    <submittedName>
        <fullName evidence="1">Uncharacterized protein</fullName>
    </submittedName>
</protein>
<keyword evidence="2" id="KW-1185">Reference proteome</keyword>
<evidence type="ECO:0000313" key="2">
    <source>
        <dbReference type="Proteomes" id="UP001519460"/>
    </source>
</evidence>
<accession>A0ABD0M3Z0</accession>
<sequence>MFLLVRHHKVKGHGVPQSKRKAFLLGCKVPLTVISQCRATEVVSQRFHTARAHCVLKRATRHIDLAPFFHRFGKSGIASQCGRVEREPFVNAAAIGRATTHALEGYFGGAPREHVSQVR</sequence>
<reference evidence="1 2" key="1">
    <citation type="journal article" date="2023" name="Sci. Data">
        <title>Genome assembly of the Korean intertidal mud-creeper Batillaria attramentaria.</title>
        <authorList>
            <person name="Patra A.K."/>
            <person name="Ho P.T."/>
            <person name="Jun S."/>
            <person name="Lee S.J."/>
            <person name="Kim Y."/>
            <person name="Won Y.J."/>
        </authorList>
    </citation>
    <scope>NUCLEOTIDE SEQUENCE [LARGE SCALE GENOMIC DNA]</scope>
    <source>
        <strain evidence="1">Wonlab-2016</strain>
    </source>
</reference>